<feature type="region of interest" description="Disordered" evidence="1">
    <location>
        <begin position="88"/>
        <end position="164"/>
    </location>
</feature>
<proteinExistence type="predicted"/>
<dbReference type="PANTHER" id="PTHR13155">
    <property type="entry name" value="A-KINASE ANCHOR PROTEINS"/>
    <property type="match status" value="1"/>
</dbReference>
<dbReference type="Proteomes" id="UP001234581">
    <property type="component" value="Unassembled WGS sequence"/>
</dbReference>
<feature type="transmembrane region" description="Helical" evidence="2">
    <location>
        <begin position="264"/>
        <end position="286"/>
    </location>
</feature>
<name>A0AAD7XX73_9FUNG</name>
<dbReference type="Pfam" id="PF00615">
    <property type="entry name" value="RGS"/>
    <property type="match status" value="1"/>
</dbReference>
<accession>A0AAD7XX73</accession>
<dbReference type="GO" id="GO:0005886">
    <property type="term" value="C:plasma membrane"/>
    <property type="evidence" value="ECO:0007669"/>
    <property type="project" value="TreeGrafter"/>
</dbReference>
<dbReference type="EMBL" id="JARTCD010000042">
    <property type="protein sequence ID" value="KAJ8656151.1"/>
    <property type="molecule type" value="Genomic_DNA"/>
</dbReference>
<keyword evidence="5" id="KW-1185">Reference proteome</keyword>
<dbReference type="GO" id="GO:0008104">
    <property type="term" value="P:intracellular protein localization"/>
    <property type="evidence" value="ECO:0007669"/>
    <property type="project" value="TreeGrafter"/>
</dbReference>
<feature type="compositionally biased region" description="Low complexity" evidence="1">
    <location>
        <begin position="98"/>
        <end position="113"/>
    </location>
</feature>
<comment type="caution">
    <text evidence="4">The sequence shown here is derived from an EMBL/GenBank/DDBJ whole genome shotgun (WGS) entry which is preliminary data.</text>
</comment>
<sequence length="373" mass="43006">MASIRNDLPTLEQVLARKTQPPVCLYNLYIIMRDRLHMEEVLDFYLDVQHHQLLWRRYVKSMRRSGYLTEEDLVDGFQSPRVVSRLSQVGSFDEKKTSPLSSTTTLDKQQQQQRGRLQIPGAGGGRIEEDLQSEDMSVPLERPPLVGEDGGGEGDDEPSNYNINSNRNAMREKAMLNRRDLTDSAQRILMKYLVPAASKELTQLPPELKHTMRREIEQGGRDDPLVFQDAKDYLFEYMRRTAYPKFLRLKVWGNLTLWQQLGRLVVGLVSLLAAFATAFSLIFLDYPQWGTRFWVLLPFWIGVLNVLCFLTGLDPLWVLLFNVSETTTFHFNRIRQAPVKRILWSRSAWLLALSIIIAVVLTIIFAAVPSHRL</sequence>
<dbReference type="PROSITE" id="PS50132">
    <property type="entry name" value="RGS"/>
    <property type="match status" value="1"/>
</dbReference>
<dbReference type="PANTHER" id="PTHR13155:SF1">
    <property type="entry name" value="A-KINASE ANCHOR PROTEIN 10, MITOCHONDRIAL"/>
    <property type="match status" value="1"/>
</dbReference>
<feature type="transmembrane region" description="Helical" evidence="2">
    <location>
        <begin position="348"/>
        <end position="368"/>
    </location>
</feature>
<keyword evidence="2" id="KW-1133">Transmembrane helix</keyword>
<evidence type="ECO:0000256" key="2">
    <source>
        <dbReference type="SAM" id="Phobius"/>
    </source>
</evidence>
<evidence type="ECO:0000256" key="1">
    <source>
        <dbReference type="SAM" id="MobiDB-lite"/>
    </source>
</evidence>
<evidence type="ECO:0000259" key="3">
    <source>
        <dbReference type="PROSITE" id="PS50132"/>
    </source>
</evidence>
<organism evidence="4 5">
    <name type="scientific">Lichtheimia ornata</name>
    <dbReference type="NCBI Taxonomy" id="688661"/>
    <lineage>
        <taxon>Eukaryota</taxon>
        <taxon>Fungi</taxon>
        <taxon>Fungi incertae sedis</taxon>
        <taxon>Mucoromycota</taxon>
        <taxon>Mucoromycotina</taxon>
        <taxon>Mucoromycetes</taxon>
        <taxon>Mucorales</taxon>
        <taxon>Lichtheimiaceae</taxon>
        <taxon>Lichtheimia</taxon>
    </lineage>
</organism>
<keyword evidence="2" id="KW-0472">Membrane</keyword>
<dbReference type="InterPro" id="IPR052246">
    <property type="entry name" value="Cell_Polariz_PKAAnc"/>
</dbReference>
<protein>
    <recommendedName>
        <fullName evidence="3">RGS domain-containing protein</fullName>
    </recommendedName>
</protein>
<evidence type="ECO:0000313" key="4">
    <source>
        <dbReference type="EMBL" id="KAJ8656151.1"/>
    </source>
</evidence>
<dbReference type="Gene3D" id="1.10.167.10">
    <property type="entry name" value="Regulator of G-protein Signalling 4, domain 2"/>
    <property type="match status" value="1"/>
</dbReference>
<feature type="domain" description="RGS" evidence="3">
    <location>
        <begin position="177"/>
        <end position="256"/>
    </location>
</feature>
<dbReference type="GeneID" id="83215571"/>
<dbReference type="InterPro" id="IPR016137">
    <property type="entry name" value="RGS"/>
</dbReference>
<dbReference type="AlphaFoldDB" id="A0AAD7XX73"/>
<reference evidence="4 5" key="1">
    <citation type="submission" date="2023-03" db="EMBL/GenBank/DDBJ databases">
        <title>Genome sequence of Lichtheimia ornata CBS 291.66.</title>
        <authorList>
            <person name="Mohabir J.T."/>
            <person name="Shea T.P."/>
            <person name="Kurbessoian T."/>
            <person name="Berby B."/>
            <person name="Fontaine J."/>
            <person name="Livny J."/>
            <person name="Gnirke A."/>
            <person name="Stajich J.E."/>
            <person name="Cuomo C.A."/>
        </authorList>
    </citation>
    <scope>NUCLEOTIDE SEQUENCE [LARGE SCALE GENOMIC DNA]</scope>
    <source>
        <strain evidence="4">CBS 291.66</strain>
    </source>
</reference>
<dbReference type="RefSeq" id="XP_058341064.1">
    <property type="nucleotide sequence ID" value="XM_058488171.1"/>
</dbReference>
<gene>
    <name evidence="4" type="ORF">O0I10_008164</name>
</gene>
<evidence type="ECO:0000313" key="5">
    <source>
        <dbReference type="Proteomes" id="UP001234581"/>
    </source>
</evidence>
<keyword evidence="2" id="KW-0812">Transmembrane</keyword>
<dbReference type="InterPro" id="IPR044926">
    <property type="entry name" value="RGS_subdomain_2"/>
</dbReference>
<feature type="transmembrane region" description="Helical" evidence="2">
    <location>
        <begin position="293"/>
        <end position="313"/>
    </location>
</feature>
<dbReference type="InterPro" id="IPR036305">
    <property type="entry name" value="RGS_sf"/>
</dbReference>
<dbReference type="SUPFAM" id="SSF48097">
    <property type="entry name" value="Regulator of G-protein signaling, RGS"/>
    <property type="match status" value="1"/>
</dbReference>